<dbReference type="EMBL" id="MU863633">
    <property type="protein sequence ID" value="KAK4101907.1"/>
    <property type="molecule type" value="Genomic_DNA"/>
</dbReference>
<keyword evidence="3" id="KW-1185">Reference proteome</keyword>
<protein>
    <submittedName>
        <fullName evidence="2">Uncharacterized protein</fullName>
    </submittedName>
</protein>
<name>A0AAN6T2R1_9PEZI</name>
<sequence>MSVHLPYQQETLPLPNNAPGSKVCQVGTAVLRNEGFASDWQWTGASPSNYCSSEQSVAPCGQSLRSCTLVGKTDLWMPVLPAPAAALVQNWPASFRLVDLINPVVHDGIGRLRDSTGRGPSQAVGCPGCTPPARDACSRRGILHRSILVRCGDGQGLAGPTGVHPSFNTQHAQFGSTRQRSGELQLTHSSAKETA</sequence>
<dbReference type="AlphaFoldDB" id="A0AAN6T2R1"/>
<reference evidence="2" key="1">
    <citation type="journal article" date="2023" name="Mol. Phylogenet. Evol.">
        <title>Genome-scale phylogeny and comparative genomics of the fungal order Sordariales.</title>
        <authorList>
            <person name="Hensen N."/>
            <person name="Bonometti L."/>
            <person name="Westerberg I."/>
            <person name="Brannstrom I.O."/>
            <person name="Guillou S."/>
            <person name="Cros-Aarteil S."/>
            <person name="Calhoun S."/>
            <person name="Haridas S."/>
            <person name="Kuo A."/>
            <person name="Mondo S."/>
            <person name="Pangilinan J."/>
            <person name="Riley R."/>
            <person name="LaButti K."/>
            <person name="Andreopoulos B."/>
            <person name="Lipzen A."/>
            <person name="Chen C."/>
            <person name="Yan M."/>
            <person name="Daum C."/>
            <person name="Ng V."/>
            <person name="Clum A."/>
            <person name="Steindorff A."/>
            <person name="Ohm R.A."/>
            <person name="Martin F."/>
            <person name="Silar P."/>
            <person name="Natvig D.O."/>
            <person name="Lalanne C."/>
            <person name="Gautier V."/>
            <person name="Ament-Velasquez S.L."/>
            <person name="Kruys A."/>
            <person name="Hutchinson M.I."/>
            <person name="Powell A.J."/>
            <person name="Barry K."/>
            <person name="Miller A.N."/>
            <person name="Grigoriev I.V."/>
            <person name="Debuchy R."/>
            <person name="Gladieux P."/>
            <person name="Hiltunen Thoren M."/>
            <person name="Johannesson H."/>
        </authorList>
    </citation>
    <scope>NUCLEOTIDE SEQUENCE</scope>
    <source>
        <strain evidence="2">CBS 757.83</strain>
    </source>
</reference>
<comment type="caution">
    <text evidence="2">The sequence shown here is derived from an EMBL/GenBank/DDBJ whole genome shotgun (WGS) entry which is preliminary data.</text>
</comment>
<organism evidence="2 3">
    <name type="scientific">Parathielavia hyrcaniae</name>
    <dbReference type="NCBI Taxonomy" id="113614"/>
    <lineage>
        <taxon>Eukaryota</taxon>
        <taxon>Fungi</taxon>
        <taxon>Dikarya</taxon>
        <taxon>Ascomycota</taxon>
        <taxon>Pezizomycotina</taxon>
        <taxon>Sordariomycetes</taxon>
        <taxon>Sordariomycetidae</taxon>
        <taxon>Sordariales</taxon>
        <taxon>Chaetomiaceae</taxon>
        <taxon>Parathielavia</taxon>
    </lineage>
</organism>
<feature type="region of interest" description="Disordered" evidence="1">
    <location>
        <begin position="175"/>
        <end position="195"/>
    </location>
</feature>
<accession>A0AAN6T2R1</accession>
<evidence type="ECO:0000256" key="1">
    <source>
        <dbReference type="SAM" id="MobiDB-lite"/>
    </source>
</evidence>
<feature type="compositionally biased region" description="Polar residues" evidence="1">
    <location>
        <begin position="175"/>
        <end position="189"/>
    </location>
</feature>
<evidence type="ECO:0000313" key="3">
    <source>
        <dbReference type="Proteomes" id="UP001305647"/>
    </source>
</evidence>
<reference evidence="2" key="2">
    <citation type="submission" date="2023-05" db="EMBL/GenBank/DDBJ databases">
        <authorList>
            <consortium name="Lawrence Berkeley National Laboratory"/>
            <person name="Steindorff A."/>
            <person name="Hensen N."/>
            <person name="Bonometti L."/>
            <person name="Westerberg I."/>
            <person name="Brannstrom I.O."/>
            <person name="Guillou S."/>
            <person name="Cros-Aarteil S."/>
            <person name="Calhoun S."/>
            <person name="Haridas S."/>
            <person name="Kuo A."/>
            <person name="Mondo S."/>
            <person name="Pangilinan J."/>
            <person name="Riley R."/>
            <person name="Labutti K."/>
            <person name="Andreopoulos B."/>
            <person name="Lipzen A."/>
            <person name="Chen C."/>
            <person name="Yanf M."/>
            <person name="Daum C."/>
            <person name="Ng V."/>
            <person name="Clum A."/>
            <person name="Ohm R."/>
            <person name="Martin F."/>
            <person name="Silar P."/>
            <person name="Natvig D."/>
            <person name="Lalanne C."/>
            <person name="Gautier V."/>
            <person name="Ament-Velasquez S.L."/>
            <person name="Kruys A."/>
            <person name="Hutchinson M.I."/>
            <person name="Powell A.J."/>
            <person name="Barry K."/>
            <person name="Miller A.N."/>
            <person name="Grigoriev I.V."/>
            <person name="Debuchy R."/>
            <person name="Gladieux P."/>
            <person name="Thoren M.H."/>
            <person name="Johannesson H."/>
        </authorList>
    </citation>
    <scope>NUCLEOTIDE SEQUENCE</scope>
    <source>
        <strain evidence="2">CBS 757.83</strain>
    </source>
</reference>
<dbReference type="Proteomes" id="UP001305647">
    <property type="component" value="Unassembled WGS sequence"/>
</dbReference>
<gene>
    <name evidence="2" type="ORF">N658DRAFT_495841</name>
</gene>
<evidence type="ECO:0000313" key="2">
    <source>
        <dbReference type="EMBL" id="KAK4101907.1"/>
    </source>
</evidence>
<proteinExistence type="predicted"/>